<name>A0A6S8GWH0_DUNTE</name>
<feature type="compositionally biased region" description="Polar residues" evidence="1">
    <location>
        <begin position="1"/>
        <end position="13"/>
    </location>
</feature>
<evidence type="ECO:0000256" key="1">
    <source>
        <dbReference type="SAM" id="MobiDB-lite"/>
    </source>
</evidence>
<dbReference type="EMBL" id="HBIP01001813">
    <property type="protein sequence ID" value="CAE0485732.1"/>
    <property type="molecule type" value="Transcribed_RNA"/>
</dbReference>
<evidence type="ECO:0000313" key="2">
    <source>
        <dbReference type="EMBL" id="CAE0485732.1"/>
    </source>
</evidence>
<feature type="region of interest" description="Disordered" evidence="1">
    <location>
        <begin position="1"/>
        <end position="26"/>
    </location>
</feature>
<dbReference type="EMBL" id="HBIP01001814">
    <property type="protein sequence ID" value="CAE0485733.1"/>
    <property type="molecule type" value="Transcribed_RNA"/>
</dbReference>
<dbReference type="AlphaFoldDB" id="A0A6S8GWH0"/>
<sequence length="107" mass="11543">MSGCLKTQRSYANAKTPRQAIAPPRADATRRSVLLSLLATPAVTAPLPAHAFGVGFPGYDLNVDARRRAQERNQRELDEQKQRAADFKAAKAAKAAREAAEAEAAKQ</sequence>
<gene>
    <name evidence="2" type="ORF">DTER00134_LOCUS771</name>
    <name evidence="3" type="ORF">DTER00134_LOCUS772</name>
</gene>
<accession>A0A6S8GWH0</accession>
<protein>
    <submittedName>
        <fullName evidence="2">Uncharacterized protein</fullName>
    </submittedName>
</protein>
<organism evidence="2">
    <name type="scientific">Dunaliella tertiolecta</name>
    <name type="common">Green alga</name>
    <dbReference type="NCBI Taxonomy" id="3047"/>
    <lineage>
        <taxon>Eukaryota</taxon>
        <taxon>Viridiplantae</taxon>
        <taxon>Chlorophyta</taxon>
        <taxon>core chlorophytes</taxon>
        <taxon>Chlorophyceae</taxon>
        <taxon>CS clade</taxon>
        <taxon>Chlamydomonadales</taxon>
        <taxon>Dunaliellaceae</taxon>
        <taxon>Dunaliella</taxon>
    </lineage>
</organism>
<reference evidence="2" key="1">
    <citation type="submission" date="2021-01" db="EMBL/GenBank/DDBJ databases">
        <authorList>
            <person name="Corre E."/>
            <person name="Pelletier E."/>
            <person name="Niang G."/>
            <person name="Scheremetjew M."/>
            <person name="Finn R."/>
            <person name="Kale V."/>
            <person name="Holt S."/>
            <person name="Cochrane G."/>
            <person name="Meng A."/>
            <person name="Brown T."/>
            <person name="Cohen L."/>
        </authorList>
    </citation>
    <scope>NUCLEOTIDE SEQUENCE</scope>
    <source>
        <strain evidence="2">CCMP1320</strain>
    </source>
</reference>
<evidence type="ECO:0000313" key="3">
    <source>
        <dbReference type="EMBL" id="CAE0485733.1"/>
    </source>
</evidence>
<proteinExistence type="predicted"/>
<feature type="region of interest" description="Disordered" evidence="1">
    <location>
        <begin position="67"/>
        <end position="92"/>
    </location>
</feature>